<dbReference type="Proteomes" id="UP000000268">
    <property type="component" value="Chromosome"/>
</dbReference>
<reference evidence="1 2" key="1">
    <citation type="journal article" date="2008" name="Proc. Natl. Acad. Sci. U.S.A.">
        <title>Niche adaptation and genome expansion in the chlorophyll d-producing cyanobacterium Acaryochloris marina.</title>
        <authorList>
            <person name="Swingley W.D."/>
            <person name="Chen M."/>
            <person name="Cheung P.C."/>
            <person name="Conrad A.L."/>
            <person name="Dejesa L.C."/>
            <person name="Hao J."/>
            <person name="Honchak B.M."/>
            <person name="Karbach L.E."/>
            <person name="Kurdoglu A."/>
            <person name="Lahiri S."/>
            <person name="Mastrian S.D."/>
            <person name="Miyashita H."/>
            <person name="Page L."/>
            <person name="Ramakrishna P."/>
            <person name="Satoh S."/>
            <person name="Sattley W.M."/>
            <person name="Shimada Y."/>
            <person name="Taylor H.L."/>
            <person name="Tomo T."/>
            <person name="Tsuchiya T."/>
            <person name="Wang Z.T."/>
            <person name="Raymond J."/>
            <person name="Mimuro M."/>
            <person name="Blankenship R.E."/>
            <person name="Touchman J.W."/>
        </authorList>
    </citation>
    <scope>NUCLEOTIDE SEQUENCE [LARGE SCALE GENOMIC DNA]</scope>
    <source>
        <strain evidence="2">MBIC 11017</strain>
    </source>
</reference>
<dbReference type="EMBL" id="CP000828">
    <property type="protein sequence ID" value="ABW25319.1"/>
    <property type="molecule type" value="Genomic_DNA"/>
</dbReference>
<accession>B0C8S9</accession>
<evidence type="ECO:0000313" key="1">
    <source>
        <dbReference type="EMBL" id="ABW25319.1"/>
    </source>
</evidence>
<evidence type="ECO:0000313" key="2">
    <source>
        <dbReference type="Proteomes" id="UP000000268"/>
    </source>
</evidence>
<protein>
    <submittedName>
        <fullName evidence="1">Uncharacterized protein</fullName>
    </submittedName>
</protein>
<dbReference type="HOGENOM" id="CLU_862277_0_0_3"/>
<sequence length="322" mass="36582">MFEQSPKKINHLSAPERLLAIYQATGHLPGLPLSYYGCASATDLRLADKWEMQEMEAQLRSDPVERQRTMASLRMDYPEMIFVSEPDPLPPIPDTAALAKQAGVSVQIYREIKACRYRFEPLTGPATIAVLEAKALNFIDTARLHCFTDRTNQGAAIVDSARRAGFEPYTIIEAINEGLDAYRERIISGTPTNAESIQASDDPYLQFAYAWVQAIDQCWIEQQQKACVNFYQRRTQHESPIFSELKIPLGPPDGLEIAIRRRIRKGLGNRFPSLESYIPELAPEFVSGHLSTAIHGPHEFESALKTFNKQVSKIQQRYRRYY</sequence>
<organism evidence="1 2">
    <name type="scientific">Acaryochloris marina (strain MBIC 11017)</name>
    <dbReference type="NCBI Taxonomy" id="329726"/>
    <lineage>
        <taxon>Bacteria</taxon>
        <taxon>Bacillati</taxon>
        <taxon>Cyanobacteriota</taxon>
        <taxon>Cyanophyceae</taxon>
        <taxon>Acaryochloridales</taxon>
        <taxon>Acaryochloridaceae</taxon>
        <taxon>Acaryochloris</taxon>
    </lineage>
</organism>
<dbReference type="KEGG" id="amr:AM1_0233"/>
<keyword evidence="2" id="KW-1185">Reference proteome</keyword>
<name>B0C8S9_ACAM1</name>
<proteinExistence type="predicted"/>
<gene>
    <name evidence="1" type="ordered locus">AM1_0233</name>
</gene>
<dbReference type="AlphaFoldDB" id="B0C8S9"/>
<dbReference type="RefSeq" id="WP_012160929.1">
    <property type="nucleotide sequence ID" value="NC_009925.1"/>
</dbReference>